<reference evidence="5 6" key="1">
    <citation type="submission" date="2019-03" db="EMBL/GenBank/DDBJ databases">
        <title>Genomic Encyclopedia of Type Strains, Phase IV (KMG-IV): sequencing the most valuable type-strain genomes for metagenomic binning, comparative biology and taxonomic classification.</title>
        <authorList>
            <person name="Goeker M."/>
        </authorList>
    </citation>
    <scope>NUCLEOTIDE SEQUENCE [LARGE SCALE GENOMIC DNA]</scope>
    <source>
        <strain evidence="5 6">DSM 25903</strain>
    </source>
</reference>
<dbReference type="SUPFAM" id="SSF51306">
    <property type="entry name" value="LexA/Signal peptidase"/>
    <property type="match status" value="1"/>
</dbReference>
<protein>
    <submittedName>
        <fullName evidence="5">Phage repressor protein C with HTH and peptisase S24 domain</fullName>
    </submittedName>
</protein>
<evidence type="ECO:0000313" key="5">
    <source>
        <dbReference type="EMBL" id="TDR94022.1"/>
    </source>
</evidence>
<evidence type="ECO:0000256" key="2">
    <source>
        <dbReference type="ARBA" id="ARBA00023125"/>
    </source>
</evidence>
<dbReference type="InterPro" id="IPR015927">
    <property type="entry name" value="Peptidase_S24_S26A/B/C"/>
</dbReference>
<feature type="domain" description="Peptidase S24/S26A/S26B/S26C" evidence="4">
    <location>
        <begin position="86"/>
        <end position="205"/>
    </location>
</feature>
<name>A0A4R7C7S7_9HYPH</name>
<comment type="caution">
    <text evidence="5">The sequence shown here is derived from an EMBL/GenBank/DDBJ whole genome shotgun (WGS) entry which is preliminary data.</text>
</comment>
<evidence type="ECO:0000313" key="6">
    <source>
        <dbReference type="Proteomes" id="UP000295122"/>
    </source>
</evidence>
<evidence type="ECO:0000256" key="1">
    <source>
        <dbReference type="ARBA" id="ARBA00023015"/>
    </source>
</evidence>
<dbReference type="Proteomes" id="UP000295122">
    <property type="component" value="Unassembled WGS sequence"/>
</dbReference>
<dbReference type="CDD" id="cd06529">
    <property type="entry name" value="S24_LexA-like"/>
    <property type="match status" value="1"/>
</dbReference>
<dbReference type="Gene3D" id="2.10.109.10">
    <property type="entry name" value="Umud Fragment, subunit A"/>
    <property type="match status" value="1"/>
</dbReference>
<keyword evidence="6" id="KW-1185">Reference proteome</keyword>
<evidence type="ECO:0000259" key="4">
    <source>
        <dbReference type="Pfam" id="PF00717"/>
    </source>
</evidence>
<gene>
    <name evidence="5" type="ORF">EV668_1292</name>
</gene>
<keyword evidence="2" id="KW-0238">DNA-binding</keyword>
<dbReference type="PANTHER" id="PTHR40661">
    <property type="match status" value="1"/>
</dbReference>
<dbReference type="GO" id="GO:0003677">
    <property type="term" value="F:DNA binding"/>
    <property type="evidence" value="ECO:0007669"/>
    <property type="project" value="UniProtKB-KW"/>
</dbReference>
<dbReference type="EMBL" id="SNZR01000011">
    <property type="protein sequence ID" value="TDR94022.1"/>
    <property type="molecule type" value="Genomic_DNA"/>
</dbReference>
<dbReference type="InterPro" id="IPR039418">
    <property type="entry name" value="LexA-like"/>
</dbReference>
<sequence length="210" mass="22771">MLSHARIWAAIDRLAERHGLSTSGLARRAGLDATSFNRSKRVGPDNRDRWPSTESISKILAATGASLDEFMRLIEPEAGPSRTTVPLLGMAQAGAGRLFSDDGVPAGGAGWEAVEFPDMGGEGSFAVEVQGDSMRPLYRDGDILIVSRLAAIRKGDRVVVRTRDGEVMAKELKRKTAKSLELASLNPDHPGRTVPVTEVDWVARILWARQ</sequence>
<proteinExistence type="predicted"/>
<dbReference type="InterPro" id="IPR036286">
    <property type="entry name" value="LexA/Signal_pep-like_sf"/>
</dbReference>
<evidence type="ECO:0000256" key="3">
    <source>
        <dbReference type="ARBA" id="ARBA00023163"/>
    </source>
</evidence>
<keyword evidence="3" id="KW-0804">Transcription</keyword>
<organism evidence="5 6">
    <name type="scientific">Enterovirga rhinocerotis</name>
    <dbReference type="NCBI Taxonomy" id="1339210"/>
    <lineage>
        <taxon>Bacteria</taxon>
        <taxon>Pseudomonadati</taxon>
        <taxon>Pseudomonadota</taxon>
        <taxon>Alphaproteobacteria</taxon>
        <taxon>Hyphomicrobiales</taxon>
        <taxon>Methylobacteriaceae</taxon>
        <taxon>Enterovirga</taxon>
    </lineage>
</organism>
<dbReference type="AlphaFoldDB" id="A0A4R7C7S7"/>
<dbReference type="RefSeq" id="WP_166652363.1">
    <property type="nucleotide sequence ID" value="NZ_SNZR01000011.1"/>
</dbReference>
<keyword evidence="1" id="KW-0805">Transcription regulation</keyword>
<dbReference type="Pfam" id="PF00717">
    <property type="entry name" value="Peptidase_S24"/>
    <property type="match status" value="1"/>
</dbReference>
<accession>A0A4R7C7S7</accession>
<dbReference type="PANTHER" id="PTHR40661:SF3">
    <property type="entry name" value="FELS-1 PROPHAGE TRANSCRIPTIONAL REGULATOR"/>
    <property type="match status" value="1"/>
</dbReference>